<protein>
    <submittedName>
        <fullName evidence="1">Uncharacterized protein</fullName>
    </submittedName>
</protein>
<dbReference type="AlphaFoldDB" id="A0A437SY19"/>
<gene>
    <name evidence="1" type="ORF">EJK17_00595</name>
</gene>
<evidence type="ECO:0000313" key="1">
    <source>
        <dbReference type="EMBL" id="RVU71806.1"/>
    </source>
</evidence>
<comment type="caution">
    <text evidence="1">The sequence shown here is derived from an EMBL/GenBank/DDBJ whole genome shotgun (WGS) entry which is preliminary data.</text>
</comment>
<dbReference type="EMBL" id="RXIA01000001">
    <property type="protein sequence ID" value="RVU71806.1"/>
    <property type="molecule type" value="Genomic_DNA"/>
</dbReference>
<proteinExistence type="predicted"/>
<evidence type="ECO:0000313" key="2">
    <source>
        <dbReference type="Proteomes" id="UP000288291"/>
    </source>
</evidence>
<dbReference type="Proteomes" id="UP000288291">
    <property type="component" value="Unassembled WGS sequence"/>
</dbReference>
<name>A0A437SY19_9LACO</name>
<dbReference type="RefSeq" id="WP_127796117.1">
    <property type="nucleotide sequence ID" value="NZ_ML136871.1"/>
</dbReference>
<accession>A0A437SY19</accession>
<reference evidence="1 2" key="1">
    <citation type="submission" date="2018-12" db="EMBL/GenBank/DDBJ databases">
        <authorList>
            <person name="Meng J."/>
        </authorList>
    </citation>
    <scope>NUCLEOTIDE SEQUENCE [LARGE SCALE GENOMIC DNA]</scope>
    <source>
        <strain evidence="1 2">HT111-2</strain>
    </source>
</reference>
<organism evidence="1 2">
    <name type="scientific">Lactobacillus xujianguonis</name>
    <dbReference type="NCBI Taxonomy" id="2495899"/>
    <lineage>
        <taxon>Bacteria</taxon>
        <taxon>Bacillati</taxon>
        <taxon>Bacillota</taxon>
        <taxon>Bacilli</taxon>
        <taxon>Lactobacillales</taxon>
        <taxon>Lactobacillaceae</taxon>
        <taxon>Lactobacillus</taxon>
    </lineage>
</organism>
<sequence length="107" mass="12407">MSYWISLVDAEPPHDEIWEGVHCSWNYSNIMDHLPCGWARDWQGKQARDMIKPIWASMAFLTSDPKDFRKFEVDHEKGLGTVEVCNSILKECFDGFSKCPEGIIRID</sequence>
<keyword evidence="2" id="KW-1185">Reference proteome</keyword>